<dbReference type="Pfam" id="PF00144">
    <property type="entry name" value="Beta-lactamase"/>
    <property type="match status" value="1"/>
</dbReference>
<organism evidence="4 5">
    <name type="scientific">Hyphococcus lacteus</name>
    <dbReference type="NCBI Taxonomy" id="3143536"/>
    <lineage>
        <taxon>Bacteria</taxon>
        <taxon>Pseudomonadati</taxon>
        <taxon>Pseudomonadota</taxon>
        <taxon>Alphaproteobacteria</taxon>
        <taxon>Parvularculales</taxon>
        <taxon>Parvularculaceae</taxon>
        <taxon>Hyphococcus</taxon>
    </lineage>
</organism>
<keyword evidence="2" id="KW-0732">Signal</keyword>
<accession>A0ABV3Z5E5</accession>
<keyword evidence="4" id="KW-0378">Hydrolase</keyword>
<dbReference type="RefSeq" id="WP_369312475.1">
    <property type="nucleotide sequence ID" value="NZ_JBEHZE010000001.1"/>
</dbReference>
<dbReference type="SUPFAM" id="SSF56601">
    <property type="entry name" value="beta-lactamase/transpeptidase-like"/>
    <property type="match status" value="1"/>
</dbReference>
<proteinExistence type="predicted"/>
<name>A0ABV3Z5E5_9PROT</name>
<evidence type="ECO:0000256" key="1">
    <source>
        <dbReference type="SAM" id="Phobius"/>
    </source>
</evidence>
<dbReference type="Proteomes" id="UP001560685">
    <property type="component" value="Unassembled WGS sequence"/>
</dbReference>
<dbReference type="Gene3D" id="3.40.710.10">
    <property type="entry name" value="DD-peptidase/beta-lactamase superfamily"/>
    <property type="match status" value="1"/>
</dbReference>
<dbReference type="EMBL" id="JBEHZE010000001">
    <property type="protein sequence ID" value="MEX6632552.1"/>
    <property type="molecule type" value="Genomic_DNA"/>
</dbReference>
<feature type="chain" id="PRO_5045965010" evidence="2">
    <location>
        <begin position="21"/>
        <end position="641"/>
    </location>
</feature>
<feature type="transmembrane region" description="Helical" evidence="1">
    <location>
        <begin position="618"/>
        <end position="636"/>
    </location>
</feature>
<dbReference type="InterPro" id="IPR001466">
    <property type="entry name" value="Beta-lactam-related"/>
</dbReference>
<feature type="transmembrane region" description="Helical" evidence="1">
    <location>
        <begin position="502"/>
        <end position="523"/>
    </location>
</feature>
<reference evidence="4 5" key="1">
    <citation type="submission" date="2024-05" db="EMBL/GenBank/DDBJ databases">
        <title>Three bacterial strains, DH-69, EH-24, and ECK-19 isolated from coastal sediments.</title>
        <authorList>
            <person name="Ye Y.-Q."/>
            <person name="Du Z.-J."/>
        </authorList>
    </citation>
    <scope>NUCLEOTIDE SEQUENCE [LARGE SCALE GENOMIC DNA]</scope>
    <source>
        <strain evidence="4 5">ECK-19</strain>
    </source>
</reference>
<evidence type="ECO:0000256" key="2">
    <source>
        <dbReference type="SAM" id="SignalP"/>
    </source>
</evidence>
<dbReference type="EC" id="3.1.1.103" evidence="4"/>
<keyword evidence="5" id="KW-1185">Reference proteome</keyword>
<evidence type="ECO:0000313" key="5">
    <source>
        <dbReference type="Proteomes" id="UP001560685"/>
    </source>
</evidence>
<dbReference type="InterPro" id="IPR050491">
    <property type="entry name" value="AmpC-like"/>
</dbReference>
<evidence type="ECO:0000259" key="3">
    <source>
        <dbReference type="Pfam" id="PF00144"/>
    </source>
</evidence>
<feature type="transmembrane region" description="Helical" evidence="1">
    <location>
        <begin position="544"/>
        <end position="564"/>
    </location>
</feature>
<sequence>MRLSVFGVLAWLIFGAGASAQVPDAAPSVPVDEVPMMAFEPTREEAVLEAYIDGVVAAYRRDNHIPAVSLSVVKDGKILFAKGYGYTDEDTKTLASGQETLFRIGSVSKTFTWVSIMILHERGMVDLDTDVNQYLKGIEIPAAFDAPVTLNDLMSHSAGFEDSFAVYTFSDGNEESLTEALKNTMPKRVYAPGARVSYSNWGAALAAKIVEDVSGMQYENFVAQEIFDPLVMQRTTLDGPSKMDTGLAENLAKGYRYEAGTYVNGEYMELGPFTSAGGVSSTADDMAQWMLVLLGRGNHNGVQLMTPETYAKMFAAVPDKPAMVNGFMTQSYHGVQTVGHAGATAQFLTNMMLVPDLDIGIYVSQNTGGARGLVMGLSDLVLDHMVGDSFDRPPSDDPAFEEAAAAYAGSYLSNRRSFTQFEKLFAAANVSVVAPANGGALTVSSGPDVSRYAPVPGVADTFEDSNGNRIVFARNEGGEVTHFVDQSGVHSNERVSLFGSPGFLNMTISLAAFFGLTTWLGAWRRQGRPVIHAATGGLINKFDLLAAVTVFGFVGAAAGLGIALSSVEILSSYPPLVVTLLRVLGYGLFVIALIAIGSLWPTWRQSGFSIWRKLHHSAFALSLGTLAVALIIWNVIFTGTA</sequence>
<keyword evidence="1" id="KW-0812">Transmembrane</keyword>
<comment type="caution">
    <text evidence="4">The sequence shown here is derived from an EMBL/GenBank/DDBJ whole genome shotgun (WGS) entry which is preliminary data.</text>
</comment>
<keyword evidence="1" id="KW-1133">Transmembrane helix</keyword>
<dbReference type="GO" id="GO:0016787">
    <property type="term" value="F:hydrolase activity"/>
    <property type="evidence" value="ECO:0007669"/>
    <property type="project" value="UniProtKB-KW"/>
</dbReference>
<keyword evidence="1" id="KW-0472">Membrane</keyword>
<protein>
    <submittedName>
        <fullName evidence="4">Serine hydrolase domain-containing protein</fullName>
        <ecNumber evidence="4">3.1.1.103</ecNumber>
    </submittedName>
</protein>
<dbReference type="InterPro" id="IPR012338">
    <property type="entry name" value="Beta-lactam/transpept-like"/>
</dbReference>
<feature type="transmembrane region" description="Helical" evidence="1">
    <location>
        <begin position="576"/>
        <end position="597"/>
    </location>
</feature>
<evidence type="ECO:0000313" key="4">
    <source>
        <dbReference type="EMBL" id="MEX6632552.1"/>
    </source>
</evidence>
<dbReference type="PANTHER" id="PTHR46825:SF9">
    <property type="entry name" value="BETA-LACTAMASE-RELATED DOMAIN-CONTAINING PROTEIN"/>
    <property type="match status" value="1"/>
</dbReference>
<gene>
    <name evidence="4" type="ORF">ABFZ84_03240</name>
</gene>
<feature type="signal peptide" evidence="2">
    <location>
        <begin position="1"/>
        <end position="20"/>
    </location>
</feature>
<feature type="domain" description="Beta-lactamase-related" evidence="3">
    <location>
        <begin position="53"/>
        <end position="369"/>
    </location>
</feature>
<dbReference type="PANTHER" id="PTHR46825">
    <property type="entry name" value="D-ALANYL-D-ALANINE-CARBOXYPEPTIDASE/ENDOPEPTIDASE AMPH"/>
    <property type="match status" value="1"/>
</dbReference>